<dbReference type="Gene3D" id="1.10.1330.10">
    <property type="entry name" value="Dockerin domain"/>
    <property type="match status" value="1"/>
</dbReference>
<comment type="caution">
    <text evidence="4">The sequence shown here is derived from an EMBL/GenBank/DDBJ whole genome shotgun (WGS) entry which is preliminary data.</text>
</comment>
<feature type="domain" description="Dockerin" evidence="3">
    <location>
        <begin position="592"/>
        <end position="653"/>
    </location>
</feature>
<dbReference type="InterPro" id="IPR002105">
    <property type="entry name" value="Dockerin_1_rpt"/>
</dbReference>
<sequence>MKRKGFLSIILALTILSSAFAFTVNAVTGASGETVYVRTTGSNPTCYMWTTSGGTTTNNGAWPGVTMTKVEDNIYSYTLTGSFENVIFNDSNGQTDNLVYQGANMLYDKSTGKWEQYAGSENPPTVSFNKKDGATYTNTVNVKITTSKATSASYKIDNGSAVSFSGETTVTIGEGVSVGTSTTISVTATNEYGTTNQSITLTKKESSQGGGGSDGSTTPAETGKYATNPNSKVGKKASITIDGDASDWSDDMLIAQGAAWDVANHWKGGHENCVLDTYSLYGAWDDDNLYIGWQMVNTTDTWARSGDGPLSDGGRVLDVPLILALSIDNNSTKMSNKNTSGNPIWGQKMGLEFTTHVDRLLYMSGKPGLGKPAMFSAVDEQGNTNYTDGMVDFKSGGIEYKMATTCITDSIIGLNFSDDPQDCYNDGADWVDYKTFQGSAGNHDTKYDSFYEIKIPLDTLGIDSSYLTNNGIGAMLVATRGESALDCIPHDPSMLDNVTGDYSADPSTSAEKDDVDNITVPFAKIGTLDSTDPTRPTTPTVTTTTKPTTVTTTTEPTTVTTTTKPTTVTTTTKPTTVTTTTKPTTATTVTEPTGILGDVNGDGVVNVKDATAIQKYAAEMTVELNLKLADYNKDGYVNVKDATDIQKTTAFLN</sequence>
<dbReference type="Pfam" id="PF16738">
    <property type="entry name" value="CBM26"/>
    <property type="match status" value="1"/>
</dbReference>
<dbReference type="InterPro" id="IPR031965">
    <property type="entry name" value="CBM26"/>
</dbReference>
<dbReference type="InterPro" id="IPR016134">
    <property type="entry name" value="Dockerin_dom"/>
</dbReference>
<dbReference type="Gene3D" id="2.60.40.10">
    <property type="entry name" value="Immunoglobulins"/>
    <property type="match status" value="1"/>
</dbReference>
<feature type="signal peptide" evidence="2">
    <location>
        <begin position="1"/>
        <end position="26"/>
    </location>
</feature>
<dbReference type="Pfam" id="PF00404">
    <property type="entry name" value="Dockerin_1"/>
    <property type="match status" value="1"/>
</dbReference>
<proteinExistence type="predicted"/>
<reference evidence="4 5" key="1">
    <citation type="submission" date="2024-03" db="EMBL/GenBank/DDBJ databases">
        <title>Human intestinal bacterial collection.</title>
        <authorList>
            <person name="Pauvert C."/>
            <person name="Hitch T.C.A."/>
            <person name="Clavel T."/>
        </authorList>
    </citation>
    <scope>NUCLEOTIDE SEQUENCE [LARGE SCALE GENOMIC DNA]</scope>
    <source>
        <strain evidence="4 5">CLA-AP-H18</strain>
    </source>
</reference>
<evidence type="ECO:0000313" key="5">
    <source>
        <dbReference type="Proteomes" id="UP001478133"/>
    </source>
</evidence>
<dbReference type="Proteomes" id="UP001478133">
    <property type="component" value="Unassembled WGS sequence"/>
</dbReference>
<evidence type="ECO:0000256" key="2">
    <source>
        <dbReference type="SAM" id="SignalP"/>
    </source>
</evidence>
<dbReference type="RefSeq" id="WP_367286552.1">
    <property type="nucleotide sequence ID" value="NZ_JBBMEY010000039.1"/>
</dbReference>
<feature type="region of interest" description="Disordered" evidence="1">
    <location>
        <begin position="197"/>
        <end position="231"/>
    </location>
</feature>
<evidence type="ECO:0000259" key="3">
    <source>
        <dbReference type="PROSITE" id="PS51766"/>
    </source>
</evidence>
<feature type="chain" id="PRO_5047261464" evidence="2">
    <location>
        <begin position="27"/>
        <end position="653"/>
    </location>
</feature>
<dbReference type="EMBL" id="JBBMFI010000006">
    <property type="protein sequence ID" value="MEQ2565133.1"/>
    <property type="molecule type" value="Genomic_DNA"/>
</dbReference>
<feature type="compositionally biased region" description="Low complexity" evidence="1">
    <location>
        <begin position="533"/>
        <end position="585"/>
    </location>
</feature>
<keyword evidence="5" id="KW-1185">Reference proteome</keyword>
<gene>
    <name evidence="4" type="ORF">ABFO16_02650</name>
</gene>
<name>A0ABV1HT23_9FIRM</name>
<dbReference type="InterPro" id="IPR036439">
    <property type="entry name" value="Dockerin_dom_sf"/>
</dbReference>
<dbReference type="PROSITE" id="PS51766">
    <property type="entry name" value="DOCKERIN"/>
    <property type="match status" value="1"/>
</dbReference>
<feature type="region of interest" description="Disordered" evidence="1">
    <location>
        <begin position="526"/>
        <end position="585"/>
    </location>
</feature>
<dbReference type="InterPro" id="IPR013783">
    <property type="entry name" value="Ig-like_fold"/>
</dbReference>
<organism evidence="4 5">
    <name type="scientific">Ruminococcoides intestinihominis</name>
    <dbReference type="NCBI Taxonomy" id="3133161"/>
    <lineage>
        <taxon>Bacteria</taxon>
        <taxon>Bacillati</taxon>
        <taxon>Bacillota</taxon>
        <taxon>Clostridia</taxon>
        <taxon>Eubacteriales</taxon>
        <taxon>Oscillospiraceae</taxon>
        <taxon>Ruminococcoides</taxon>
    </lineage>
</organism>
<feature type="compositionally biased region" description="Polar residues" evidence="1">
    <location>
        <begin position="217"/>
        <end position="231"/>
    </location>
</feature>
<keyword evidence="2" id="KW-0732">Signal</keyword>
<evidence type="ECO:0000313" key="4">
    <source>
        <dbReference type="EMBL" id="MEQ2565133.1"/>
    </source>
</evidence>
<dbReference type="SUPFAM" id="SSF63446">
    <property type="entry name" value="Type I dockerin domain"/>
    <property type="match status" value="1"/>
</dbReference>
<protein>
    <submittedName>
        <fullName evidence="4">Starch-binding protein</fullName>
    </submittedName>
</protein>
<dbReference type="CDD" id="cd14256">
    <property type="entry name" value="Dockerin_I"/>
    <property type="match status" value="1"/>
</dbReference>
<accession>A0ABV1HT23</accession>
<evidence type="ECO:0000256" key="1">
    <source>
        <dbReference type="SAM" id="MobiDB-lite"/>
    </source>
</evidence>